<reference evidence="1 2" key="1">
    <citation type="journal article" date="2020" name="ISME J.">
        <title>Comparative genomics reveals insights into cyanobacterial evolution and habitat adaptation.</title>
        <authorList>
            <person name="Chen M.Y."/>
            <person name="Teng W.K."/>
            <person name="Zhao L."/>
            <person name="Hu C.X."/>
            <person name="Zhou Y.K."/>
            <person name="Han B.P."/>
            <person name="Song L.R."/>
            <person name="Shu W.S."/>
        </authorList>
    </citation>
    <scope>NUCLEOTIDE SEQUENCE [LARGE SCALE GENOMIC DNA]</scope>
    <source>
        <strain evidence="1 2">FACHB-838</strain>
    </source>
</reference>
<keyword evidence="2" id="KW-1185">Reference proteome</keyword>
<protein>
    <recommendedName>
        <fullName evidence="3">Transposase</fullName>
    </recommendedName>
</protein>
<organism evidence="1 2">
    <name type="scientific">Nostoc flagelliforme FACHB-838</name>
    <dbReference type="NCBI Taxonomy" id="2692904"/>
    <lineage>
        <taxon>Bacteria</taxon>
        <taxon>Bacillati</taxon>
        <taxon>Cyanobacteriota</taxon>
        <taxon>Cyanophyceae</taxon>
        <taxon>Nostocales</taxon>
        <taxon>Nostocaceae</taxon>
        <taxon>Nostoc</taxon>
    </lineage>
</organism>
<comment type="caution">
    <text evidence="1">The sequence shown here is derived from an EMBL/GenBank/DDBJ whole genome shotgun (WGS) entry which is preliminary data.</text>
</comment>
<accession>A0ABR8DTF3</accession>
<gene>
    <name evidence="1" type="ORF">H6G97_18645</name>
</gene>
<dbReference type="Proteomes" id="UP000623440">
    <property type="component" value="Unassembled WGS sequence"/>
</dbReference>
<evidence type="ECO:0000313" key="1">
    <source>
        <dbReference type="EMBL" id="MBD2531495.1"/>
    </source>
</evidence>
<evidence type="ECO:0008006" key="3">
    <source>
        <dbReference type="Google" id="ProtNLM"/>
    </source>
</evidence>
<dbReference type="RefSeq" id="WP_190942185.1">
    <property type="nucleotide sequence ID" value="NZ_JACJSI010000036.1"/>
</dbReference>
<sequence length="69" mass="8055">MPNSDRYVFEVFYKAIAHSSTTAIALFLKFSTRRSLTLGQQAIALFLRFSVRRSHLINYQSIKLKHDYS</sequence>
<name>A0ABR8DTF3_9NOSO</name>
<proteinExistence type="predicted"/>
<dbReference type="EMBL" id="JACJSI010000036">
    <property type="protein sequence ID" value="MBD2531495.1"/>
    <property type="molecule type" value="Genomic_DNA"/>
</dbReference>
<evidence type="ECO:0000313" key="2">
    <source>
        <dbReference type="Proteomes" id="UP000623440"/>
    </source>
</evidence>